<evidence type="ECO:0000313" key="1">
    <source>
        <dbReference type="EMBL" id="KAL0934886.1"/>
    </source>
</evidence>
<reference evidence="1 2" key="1">
    <citation type="journal article" date="2020" name="Phytopathology">
        <title>Genome Sequence Resources of Colletotrichum truncatum, C. plurivorum, C. musicola, and C. sojae: Four Species Pathogenic to Soybean (Glycine max).</title>
        <authorList>
            <person name="Rogerio F."/>
            <person name="Boufleur T.R."/>
            <person name="Ciampi-Guillardi M."/>
            <person name="Sukno S.A."/>
            <person name="Thon M.R."/>
            <person name="Massola Junior N.S."/>
            <person name="Baroncelli R."/>
        </authorList>
    </citation>
    <scope>NUCLEOTIDE SEQUENCE [LARGE SCALE GENOMIC DNA]</scope>
    <source>
        <strain evidence="1 2">CMES1059</strain>
    </source>
</reference>
<gene>
    <name evidence="1" type="ORF">CTRU02_209477</name>
</gene>
<dbReference type="Proteomes" id="UP000805649">
    <property type="component" value="Unassembled WGS sequence"/>
</dbReference>
<accession>A0ACC3YSN1</accession>
<keyword evidence="2" id="KW-1185">Reference proteome</keyword>
<protein>
    <submittedName>
        <fullName evidence="1">Uncharacterized protein</fullName>
    </submittedName>
</protein>
<comment type="caution">
    <text evidence="1">The sequence shown here is derived from an EMBL/GenBank/DDBJ whole genome shotgun (WGS) entry which is preliminary data.</text>
</comment>
<organism evidence="1 2">
    <name type="scientific">Colletotrichum truncatum</name>
    <name type="common">Anthracnose fungus</name>
    <name type="synonym">Colletotrichum capsici</name>
    <dbReference type="NCBI Taxonomy" id="5467"/>
    <lineage>
        <taxon>Eukaryota</taxon>
        <taxon>Fungi</taxon>
        <taxon>Dikarya</taxon>
        <taxon>Ascomycota</taxon>
        <taxon>Pezizomycotina</taxon>
        <taxon>Sordariomycetes</taxon>
        <taxon>Hypocreomycetidae</taxon>
        <taxon>Glomerellales</taxon>
        <taxon>Glomerellaceae</taxon>
        <taxon>Colletotrichum</taxon>
        <taxon>Colletotrichum truncatum species complex</taxon>
    </lineage>
</organism>
<evidence type="ECO:0000313" key="2">
    <source>
        <dbReference type="Proteomes" id="UP000805649"/>
    </source>
</evidence>
<name>A0ACC3YSN1_COLTU</name>
<proteinExistence type="predicted"/>
<dbReference type="EMBL" id="VUJX02000006">
    <property type="protein sequence ID" value="KAL0934886.1"/>
    <property type="molecule type" value="Genomic_DNA"/>
</dbReference>
<sequence length="998" mass="109108">MVSKTEETNVASAAIVTPARGNSYACEVPSMLPGLCDIKINQNIAAQGHGSLALDTAQRTQIQKVSPYSPLPPVLVHSFYPPHLRTVSANTLPHFVLNGSLPWERPVQNLPTEQQQANGGTPVPWLALLVFTADELHVPEDDVLTVSGVVAKPSATMAINLPVVTVNTYATKYSMAKPFPLEVEGAVSPSAADGESEKNMANFIFVKQPVFKEYFTAQEGVVEGDASANLQRYPYLAHVTDTEDTDDPGHSKIKVSMLLGHRIRPWAAPAVEAVSGEQQHTQQQPLQEPLEVYAHLVSLEHIRHIISDAKTGDNAASVVPLVSLFSWTYIWDIHAPTGDSSDLFEKLNIRPLVVPLPDLSPGHSPNEAETWMRSWLDSGYAVVRHRDIAGEASMALFRGPLIPKPRSQQGSGSGRIPVIKPSMYGTDMQVVDAQTKIADVSYSVAWDLGRSLAGRDAKFSHAVLRLRKELTAHAMMRAREVGQPNVIQGSDAQIDSVLGRLDKLFEGSLAQKLEGMPEKRPIRWRQSPAKEVVCPEMTGEPSVTMTEAKLRRHLAYQTRNWVHEMVKKLAHSAEANLGQSTDIEVPALGVVIKWVLQNLLSLSLVPAMNMFPNTSAITAESISMFVVDDIWVDALVDGALSIGNTFGGSDDPVRNETRIAINKYILLAGPERAKIAAAGIVIKSQLVESFPDLNVTAKCDLGSAVNPTVMRQASHGDLIVCLFKRTTEQRLEDFKVDIKLPPHQQRFAIKGIKADSMEFDIQLGPFLKSPEGSEPSTKNTIVDVTWKRGEKGCPWSWDTGMLSPSAIVSLMESTGEQWPGGGFKKLAAESASVYLAIQLADRGHSLEIPFNIRHFQDCAIRLHDPRTQSTLLKPGAGSDSGWRTGKSWFRKRVVSLQYPDESIPARSRTACTQLVFAVKPVSEAPAGLRVVSLEIIIPLSEGPDDLLYNQAPLPRIKALKVAWTWVAAIFAKSDQELSWVLGRALAGSSCLVRMRASC</sequence>